<comment type="caution">
    <text evidence="1">The sequence shown here is derived from an EMBL/GenBank/DDBJ whole genome shotgun (WGS) entry which is preliminary data.</text>
</comment>
<sequence>FGGSFEDFLVFLDTSEIFLANFGFFFKVLSEFLVFLSGFLGTSSDFWQLLEMLDIFDIFLTAFGGLFVFHSGFLRFP</sequence>
<organism evidence="1 2">
    <name type="scientific">Dentiscutata heterogama</name>
    <dbReference type="NCBI Taxonomy" id="1316150"/>
    <lineage>
        <taxon>Eukaryota</taxon>
        <taxon>Fungi</taxon>
        <taxon>Fungi incertae sedis</taxon>
        <taxon>Mucoromycota</taxon>
        <taxon>Glomeromycotina</taxon>
        <taxon>Glomeromycetes</taxon>
        <taxon>Diversisporales</taxon>
        <taxon>Gigasporaceae</taxon>
        <taxon>Dentiscutata</taxon>
    </lineage>
</organism>
<reference evidence="1" key="1">
    <citation type="submission" date="2021-06" db="EMBL/GenBank/DDBJ databases">
        <authorList>
            <person name="Kallberg Y."/>
            <person name="Tangrot J."/>
            <person name="Rosling A."/>
        </authorList>
    </citation>
    <scope>NUCLEOTIDE SEQUENCE</scope>
    <source>
        <strain evidence="1">IL203A</strain>
    </source>
</reference>
<dbReference type="Proteomes" id="UP000789702">
    <property type="component" value="Unassembled WGS sequence"/>
</dbReference>
<protein>
    <submittedName>
        <fullName evidence="1">16722_t:CDS:1</fullName>
    </submittedName>
</protein>
<evidence type="ECO:0000313" key="2">
    <source>
        <dbReference type="Proteomes" id="UP000789702"/>
    </source>
</evidence>
<evidence type="ECO:0000313" key="1">
    <source>
        <dbReference type="EMBL" id="CAG8663010.1"/>
    </source>
</evidence>
<accession>A0ACA9NPK8</accession>
<feature type="non-terminal residue" evidence="1">
    <location>
        <position position="77"/>
    </location>
</feature>
<name>A0ACA9NPK8_9GLOM</name>
<proteinExistence type="predicted"/>
<keyword evidence="2" id="KW-1185">Reference proteome</keyword>
<dbReference type="EMBL" id="CAJVPU010017993">
    <property type="protein sequence ID" value="CAG8663010.1"/>
    <property type="molecule type" value="Genomic_DNA"/>
</dbReference>
<gene>
    <name evidence="1" type="ORF">DHETER_LOCUS9840</name>
</gene>
<feature type="non-terminal residue" evidence="1">
    <location>
        <position position="1"/>
    </location>
</feature>